<dbReference type="NCBIfam" id="TIGR03057">
    <property type="entry name" value="xxxLxxG_by_4"/>
    <property type="match status" value="6"/>
</dbReference>
<feature type="transmembrane region" description="Helical" evidence="6">
    <location>
        <begin position="641"/>
        <end position="667"/>
    </location>
</feature>
<dbReference type="PANTHER" id="PTHR43077:SF5">
    <property type="entry name" value="PHAGE INFECTION PROTEIN"/>
    <property type="match status" value="1"/>
</dbReference>
<dbReference type="GO" id="GO:0016020">
    <property type="term" value="C:membrane"/>
    <property type="evidence" value="ECO:0007669"/>
    <property type="project" value="UniProtKB-SubCell"/>
</dbReference>
<feature type="transmembrane region" description="Helical" evidence="6">
    <location>
        <begin position="15"/>
        <end position="39"/>
    </location>
</feature>
<feature type="region of interest" description="Disordered" evidence="5">
    <location>
        <begin position="78"/>
        <end position="104"/>
    </location>
</feature>
<dbReference type="Gene3D" id="1.10.287.950">
    <property type="entry name" value="Methyl-accepting chemotaxis protein"/>
    <property type="match status" value="1"/>
</dbReference>
<keyword evidence="9" id="KW-1185">Reference proteome</keyword>
<sequence>MALLSLERPRGAKKVSWLTLLGIVLVPLAIGGMLVWALWNPTDRLDQITAAVVNEDTPVEINGQTVPLGRQLAAGLVTGGEEADSTATPSPSASPTPAANVSGSDSTGNFTWVLTDKDDAAEGLADGSYATVVTIPSSFSAAATSYSGDAADATKATIDIATSDKAKLVDDAISATVTSTATSLLNTQLTTAYLENVYVGFNTLNEQIGQAADGAGTLADGADQLSTGASSLADGTSSLASGIDDLATGASSLSDGVAQVGTGASSLSDGVAQVGTGASSLADGVAQLGTGASDLSGGVSQLATGTQQSADGATGLADGLDGLAAGVAALGQTATTASGVAAQSATTTGTALGTIASLAQSCAETDPTCAAILAEAGAQLDTTNQNGALYQAGATAQYTAGIASGINDSTDGQPSLAEGTAQSAAGARSLAGGLTQLATGAASAAQGAAALSTGAASASDGAAQLATGATAAADGAAQLATGASAAADGAAQLATGASTAADGANQLADGAGGVSDGAVQLADGSRSLAAGLDAAVAQLPTYSDEESTNLADVVAAPVENASESTALFGASSVPFFTTIALWLGALATFLVLAAFSHRALSSTRSSAALALSSYVPALVIGLVQGLAVAIVMQFVADLEPLTFIGFTLLSMLAGASFAAVNQGLVALLGGTGRFIAMLAAVIGLGAGIISTVPGVFDDALGFLPLSAAQNALSGVVDGSGGVGGSSVGLVIWLLFGLLLTVAAIARRRVTSVAALRRPAEA</sequence>
<dbReference type="PANTHER" id="PTHR43077">
    <property type="entry name" value="TRANSPORT PERMEASE YVFS-RELATED"/>
    <property type="match status" value="1"/>
</dbReference>
<evidence type="ECO:0000313" key="8">
    <source>
        <dbReference type="EMBL" id="SMH49906.1"/>
    </source>
</evidence>
<gene>
    <name evidence="8" type="ORF">SAMN06295885_3445</name>
</gene>
<dbReference type="GO" id="GO:0140359">
    <property type="term" value="F:ABC-type transporter activity"/>
    <property type="evidence" value="ECO:0007669"/>
    <property type="project" value="InterPro"/>
</dbReference>
<accession>A0A1X7PEY5</accession>
<keyword evidence="2 6" id="KW-0812">Transmembrane</keyword>
<evidence type="ECO:0000259" key="7">
    <source>
        <dbReference type="Pfam" id="PF12698"/>
    </source>
</evidence>
<feature type="compositionally biased region" description="Low complexity" evidence="5">
    <location>
        <begin position="85"/>
        <end position="99"/>
    </location>
</feature>
<evidence type="ECO:0000256" key="5">
    <source>
        <dbReference type="SAM" id="MobiDB-lite"/>
    </source>
</evidence>
<dbReference type="STRING" id="1891671.SAMN06295885_3445"/>
<keyword evidence="4 6" id="KW-0472">Membrane</keyword>
<dbReference type="SUPFAM" id="SSF101967">
    <property type="entry name" value="Adhesin YadA, collagen-binding domain"/>
    <property type="match status" value="1"/>
</dbReference>
<dbReference type="Pfam" id="PF12698">
    <property type="entry name" value="ABC2_membrane_3"/>
    <property type="match status" value="1"/>
</dbReference>
<dbReference type="InterPro" id="IPR023908">
    <property type="entry name" value="xxxLxxG_rpt"/>
</dbReference>
<dbReference type="Proteomes" id="UP000193711">
    <property type="component" value="Unassembled WGS sequence"/>
</dbReference>
<feature type="transmembrane region" description="Helical" evidence="6">
    <location>
        <begin position="573"/>
        <end position="595"/>
    </location>
</feature>
<feature type="transmembrane region" description="Helical" evidence="6">
    <location>
        <begin position="726"/>
        <end position="745"/>
    </location>
</feature>
<evidence type="ECO:0000256" key="2">
    <source>
        <dbReference type="ARBA" id="ARBA00022692"/>
    </source>
</evidence>
<dbReference type="OrthoDB" id="9811483at2"/>
<dbReference type="EMBL" id="FXBM01000003">
    <property type="protein sequence ID" value="SMH49906.1"/>
    <property type="molecule type" value="Genomic_DNA"/>
</dbReference>
<evidence type="ECO:0000256" key="4">
    <source>
        <dbReference type="ARBA" id="ARBA00023136"/>
    </source>
</evidence>
<proteinExistence type="predicted"/>
<dbReference type="InterPro" id="IPR011049">
    <property type="entry name" value="Serralysin-like_metalloprot_C"/>
</dbReference>
<dbReference type="RefSeq" id="WP_085477815.1">
    <property type="nucleotide sequence ID" value="NZ_FXBM01000003.1"/>
</dbReference>
<dbReference type="InterPro" id="IPR013525">
    <property type="entry name" value="ABC2_TM"/>
</dbReference>
<comment type="subcellular location">
    <subcellularLocation>
        <location evidence="1">Membrane</location>
        <topology evidence="1">Multi-pass membrane protein</topology>
    </subcellularLocation>
</comment>
<evidence type="ECO:0000256" key="6">
    <source>
        <dbReference type="SAM" id="Phobius"/>
    </source>
</evidence>
<evidence type="ECO:0000256" key="3">
    <source>
        <dbReference type="ARBA" id="ARBA00022989"/>
    </source>
</evidence>
<evidence type="ECO:0000313" key="9">
    <source>
        <dbReference type="Proteomes" id="UP000193711"/>
    </source>
</evidence>
<organism evidence="8 9">
    <name type="scientific">Rathayibacter oskolensis</name>
    <dbReference type="NCBI Taxonomy" id="1891671"/>
    <lineage>
        <taxon>Bacteria</taxon>
        <taxon>Bacillati</taxon>
        <taxon>Actinomycetota</taxon>
        <taxon>Actinomycetes</taxon>
        <taxon>Micrococcales</taxon>
        <taxon>Microbacteriaceae</taxon>
        <taxon>Rathayibacter</taxon>
    </lineage>
</organism>
<reference evidence="9" key="1">
    <citation type="submission" date="2017-04" db="EMBL/GenBank/DDBJ databases">
        <authorList>
            <person name="Varghese N."/>
            <person name="Submissions S."/>
        </authorList>
    </citation>
    <scope>NUCLEOTIDE SEQUENCE [LARGE SCALE GENOMIC DNA]</scope>
    <source>
        <strain evidence="9">VKM Ac-2121</strain>
    </source>
</reference>
<protein>
    <submittedName>
        <fullName evidence="8">Putative membrane protein</fullName>
    </submittedName>
</protein>
<feature type="domain" description="ABC-2 type transporter transmembrane" evidence="7">
    <location>
        <begin position="19"/>
        <end position="200"/>
    </location>
</feature>
<dbReference type="InterPro" id="IPR051328">
    <property type="entry name" value="T7SS_ABC-Transporter"/>
</dbReference>
<name>A0A1X7PEY5_9MICO</name>
<dbReference type="AlphaFoldDB" id="A0A1X7PEY5"/>
<feature type="transmembrane region" description="Helical" evidence="6">
    <location>
        <begin position="674"/>
        <end position="696"/>
    </location>
</feature>
<feature type="transmembrane region" description="Helical" evidence="6">
    <location>
        <begin position="607"/>
        <end position="635"/>
    </location>
</feature>
<evidence type="ECO:0000256" key="1">
    <source>
        <dbReference type="ARBA" id="ARBA00004141"/>
    </source>
</evidence>
<keyword evidence="3 6" id="KW-1133">Transmembrane helix</keyword>